<gene>
    <name evidence="4" type="ORF">Q5P01_011774</name>
</gene>
<sequence>MHKAFEYVIDNQGIDSDAGYPYKGKQQQCSYNPQYRAANCSQYHFLPEGDEEALKEAVATIGPISVGIDATQPFFSSLCSLNTNHAVLTVGYGTLNTQDYWLVKNSWGTTFGDGGYIRMSRNKNNQCGIALFGCYPLI</sequence>
<evidence type="ECO:0000313" key="5">
    <source>
        <dbReference type="Proteomes" id="UP001187415"/>
    </source>
</evidence>
<dbReference type="SUPFAM" id="SSF54001">
    <property type="entry name" value="Cysteine proteinases"/>
    <property type="match status" value="1"/>
</dbReference>
<dbReference type="InterPro" id="IPR039417">
    <property type="entry name" value="Peptidase_C1A_papain-like"/>
</dbReference>
<reference evidence="4" key="1">
    <citation type="submission" date="2023-07" db="EMBL/GenBank/DDBJ databases">
        <title>Chromosome-level Genome Assembly of Striped Snakehead (Channa striata).</title>
        <authorList>
            <person name="Liu H."/>
        </authorList>
    </citation>
    <scope>NUCLEOTIDE SEQUENCE</scope>
    <source>
        <strain evidence="4">Gz</strain>
        <tissue evidence="4">Muscle</tissue>
    </source>
</reference>
<keyword evidence="2" id="KW-1015">Disulfide bond</keyword>
<comment type="caution">
    <text evidence="4">The sequence shown here is derived from an EMBL/GenBank/DDBJ whole genome shotgun (WGS) entry which is preliminary data.</text>
</comment>
<dbReference type="InterPro" id="IPR025661">
    <property type="entry name" value="Pept_asp_AS"/>
</dbReference>
<feature type="domain" description="Peptidase C1A papain C-terminal" evidence="3">
    <location>
        <begin position="1"/>
        <end position="137"/>
    </location>
</feature>
<evidence type="ECO:0000259" key="3">
    <source>
        <dbReference type="SMART" id="SM00645"/>
    </source>
</evidence>
<dbReference type="Proteomes" id="UP001187415">
    <property type="component" value="Unassembled WGS sequence"/>
</dbReference>
<dbReference type="PROSITE" id="PS00639">
    <property type="entry name" value="THIOL_PROTEASE_HIS"/>
    <property type="match status" value="1"/>
</dbReference>
<dbReference type="InterPro" id="IPR013128">
    <property type="entry name" value="Peptidase_C1A"/>
</dbReference>
<dbReference type="Pfam" id="PF00112">
    <property type="entry name" value="Peptidase_C1"/>
    <property type="match status" value="1"/>
</dbReference>
<dbReference type="Gene3D" id="3.90.70.10">
    <property type="entry name" value="Cysteine proteinases"/>
    <property type="match status" value="1"/>
</dbReference>
<keyword evidence="5" id="KW-1185">Reference proteome</keyword>
<comment type="similarity">
    <text evidence="1">Belongs to the peptidase C1 family.</text>
</comment>
<protein>
    <recommendedName>
        <fullName evidence="3">Peptidase C1A papain C-terminal domain-containing protein</fullName>
    </recommendedName>
</protein>
<dbReference type="PROSITE" id="PS00640">
    <property type="entry name" value="THIOL_PROTEASE_ASN"/>
    <property type="match status" value="1"/>
</dbReference>
<accession>A0AA88MTX4</accession>
<evidence type="ECO:0000256" key="2">
    <source>
        <dbReference type="ARBA" id="ARBA00023157"/>
    </source>
</evidence>
<evidence type="ECO:0000313" key="4">
    <source>
        <dbReference type="EMBL" id="KAK2845115.1"/>
    </source>
</evidence>
<dbReference type="CDD" id="cd02248">
    <property type="entry name" value="Peptidase_C1A"/>
    <property type="match status" value="1"/>
</dbReference>
<dbReference type="InterPro" id="IPR025660">
    <property type="entry name" value="Pept_his_AS"/>
</dbReference>
<dbReference type="InterPro" id="IPR000668">
    <property type="entry name" value="Peptidase_C1A_C"/>
</dbReference>
<evidence type="ECO:0000256" key="1">
    <source>
        <dbReference type="ARBA" id="ARBA00008455"/>
    </source>
</evidence>
<dbReference type="GO" id="GO:0006508">
    <property type="term" value="P:proteolysis"/>
    <property type="evidence" value="ECO:0007669"/>
    <property type="project" value="InterPro"/>
</dbReference>
<dbReference type="AlphaFoldDB" id="A0AA88MTX4"/>
<organism evidence="4 5">
    <name type="scientific">Channa striata</name>
    <name type="common">Snakehead murrel</name>
    <name type="synonym">Ophicephalus striatus</name>
    <dbReference type="NCBI Taxonomy" id="64152"/>
    <lineage>
        <taxon>Eukaryota</taxon>
        <taxon>Metazoa</taxon>
        <taxon>Chordata</taxon>
        <taxon>Craniata</taxon>
        <taxon>Vertebrata</taxon>
        <taxon>Euteleostomi</taxon>
        <taxon>Actinopterygii</taxon>
        <taxon>Neopterygii</taxon>
        <taxon>Teleostei</taxon>
        <taxon>Neoteleostei</taxon>
        <taxon>Acanthomorphata</taxon>
        <taxon>Anabantaria</taxon>
        <taxon>Anabantiformes</taxon>
        <taxon>Channoidei</taxon>
        <taxon>Channidae</taxon>
        <taxon>Channa</taxon>
    </lineage>
</organism>
<dbReference type="InterPro" id="IPR038765">
    <property type="entry name" value="Papain-like_cys_pep_sf"/>
</dbReference>
<dbReference type="EMBL" id="JAUPFM010000008">
    <property type="protein sequence ID" value="KAK2845115.1"/>
    <property type="molecule type" value="Genomic_DNA"/>
</dbReference>
<dbReference type="GO" id="GO:0008234">
    <property type="term" value="F:cysteine-type peptidase activity"/>
    <property type="evidence" value="ECO:0007669"/>
    <property type="project" value="InterPro"/>
</dbReference>
<name>A0AA88MTX4_CHASR</name>
<dbReference type="PANTHER" id="PTHR12411">
    <property type="entry name" value="CYSTEINE PROTEASE FAMILY C1-RELATED"/>
    <property type="match status" value="1"/>
</dbReference>
<dbReference type="SMART" id="SM00645">
    <property type="entry name" value="Pept_C1"/>
    <property type="match status" value="1"/>
</dbReference>
<proteinExistence type="inferred from homology"/>